<sequence length="457" mass="51425">MTTPIPQPPGLPVLGNIFDIKPSNTWWSLKTLAEKYGEIFQVKIMGRTVVFVAGAALAEELCDEKRFRKYISGAIVEIRYAVNDALFTAYDHEASWGIAHRIIAPKLSPQSMADHFDEMRDTTAELVKIWKGLGPSRPRAILNDLNRLNLEATTLTLFNVKLDCLTGPEHPMIKAMENSTAEAVQRPTRPSFVNWLLYGNKFKSASREMRKYASDLVQHRKANPTNRQDLLAALMSGVDAETGEGLTESQVIDEIVSMPIGSSTAPCLITAAILFLLRNPETIVKAREELDSVIGNGEFVHEHLAHLPYIEAIQRESLRLSFAAPGFNIEPIPSKSKTPITLGGGKYQIAHDQKLIVVLAGVNRDPNVFEDPLEFMPERMYGDKYDRLPLGVKRYYGNGKRECIGKHYAWQWNMVVLAMLIKELDFEMVDPGYKLVQDGWFNVRPVDFQVRIKSRGL</sequence>
<evidence type="ECO:0000256" key="8">
    <source>
        <dbReference type="ARBA" id="ARBA00022630"/>
    </source>
</evidence>
<dbReference type="PANTHER" id="PTHR47944">
    <property type="entry name" value="CYTOCHROME P450 98A9"/>
    <property type="match status" value="1"/>
</dbReference>
<dbReference type="FunFam" id="1.10.630.10:FF:000040">
    <property type="entry name" value="Bifunctional cytochrome P450/NADPH--P450 reductase"/>
    <property type="match status" value="1"/>
</dbReference>
<organism evidence="18 19">
    <name type="scientific">Stachybotrys chartarum (strain CBS 109288 / IBT 7711)</name>
    <name type="common">Toxic black mold</name>
    <name type="synonym">Stilbospora chartarum</name>
    <dbReference type="NCBI Taxonomy" id="1280523"/>
    <lineage>
        <taxon>Eukaryota</taxon>
        <taxon>Fungi</taxon>
        <taxon>Dikarya</taxon>
        <taxon>Ascomycota</taxon>
        <taxon>Pezizomycotina</taxon>
        <taxon>Sordariomycetes</taxon>
        <taxon>Hypocreomycetidae</taxon>
        <taxon>Hypocreales</taxon>
        <taxon>Stachybotryaceae</taxon>
        <taxon>Stachybotrys</taxon>
    </lineage>
</organism>
<evidence type="ECO:0000313" key="19">
    <source>
        <dbReference type="Proteomes" id="UP000028045"/>
    </source>
</evidence>
<name>A0A084BC20_STACB</name>
<comment type="cofactor">
    <cofactor evidence="2 17">
        <name>heme</name>
        <dbReference type="ChEBI" id="CHEBI:30413"/>
    </cofactor>
</comment>
<evidence type="ECO:0000256" key="3">
    <source>
        <dbReference type="ARBA" id="ARBA00001974"/>
    </source>
</evidence>
<dbReference type="PRINTS" id="PR00463">
    <property type="entry name" value="EP450I"/>
</dbReference>
<keyword evidence="19" id="KW-1185">Reference proteome</keyword>
<evidence type="ECO:0000256" key="13">
    <source>
        <dbReference type="ARBA" id="ARBA00022982"/>
    </source>
</evidence>
<evidence type="ECO:0000256" key="5">
    <source>
        <dbReference type="ARBA" id="ARBA00010018"/>
    </source>
</evidence>
<evidence type="ECO:0000256" key="6">
    <source>
        <dbReference type="ARBA" id="ARBA00022448"/>
    </source>
</evidence>
<dbReference type="PANTHER" id="PTHR47944:SF19">
    <property type="entry name" value="CYTOCHROME P450 77A4"/>
    <property type="match status" value="1"/>
</dbReference>
<keyword evidence="6" id="KW-0813">Transport</keyword>
<evidence type="ECO:0000256" key="12">
    <source>
        <dbReference type="ARBA" id="ARBA00022857"/>
    </source>
</evidence>
<dbReference type="InterPro" id="IPR001128">
    <property type="entry name" value="Cyt_P450"/>
</dbReference>
<keyword evidence="13" id="KW-0249">Electron transport</keyword>
<keyword evidence="12" id="KW-0521">NADP</keyword>
<evidence type="ECO:0000256" key="17">
    <source>
        <dbReference type="PIRSR" id="PIRSR602401-1"/>
    </source>
</evidence>
<keyword evidence="9" id="KW-0288">FMN</keyword>
<reference evidence="18 19" key="1">
    <citation type="journal article" date="2014" name="BMC Genomics">
        <title>Comparative genome sequencing reveals chemotype-specific gene clusters in the toxigenic black mold Stachybotrys.</title>
        <authorList>
            <person name="Semeiks J."/>
            <person name="Borek D."/>
            <person name="Otwinowski Z."/>
            <person name="Grishin N.V."/>
        </authorList>
    </citation>
    <scope>NUCLEOTIDE SEQUENCE [LARGE SCALE GENOMIC DNA]</scope>
    <source>
        <strain evidence="19">CBS 109288 / IBT 7711</strain>
    </source>
</reference>
<evidence type="ECO:0000256" key="2">
    <source>
        <dbReference type="ARBA" id="ARBA00001971"/>
    </source>
</evidence>
<comment type="similarity">
    <text evidence="5">In the N-terminal section; belongs to the cytochrome P450 family.</text>
</comment>
<comment type="pathway">
    <text evidence="4">Mycotoxin biosynthesis.</text>
</comment>
<evidence type="ECO:0000256" key="1">
    <source>
        <dbReference type="ARBA" id="ARBA00001917"/>
    </source>
</evidence>
<feature type="binding site" description="axial binding residue" evidence="17">
    <location>
        <position position="403"/>
    </location>
    <ligand>
        <name>heme</name>
        <dbReference type="ChEBI" id="CHEBI:30413"/>
    </ligand>
    <ligandPart>
        <name>Fe</name>
        <dbReference type="ChEBI" id="CHEBI:18248"/>
    </ligandPart>
</feature>
<evidence type="ECO:0000313" key="18">
    <source>
        <dbReference type="EMBL" id="KEY75099.1"/>
    </source>
</evidence>
<dbReference type="InterPro" id="IPR036396">
    <property type="entry name" value="Cyt_P450_sf"/>
</dbReference>
<accession>A0A084BC20</accession>
<comment type="cofactor">
    <cofactor evidence="3">
        <name>FAD</name>
        <dbReference type="ChEBI" id="CHEBI:57692"/>
    </cofactor>
</comment>
<dbReference type="InterPro" id="IPR002401">
    <property type="entry name" value="Cyt_P450_E_grp-I"/>
</dbReference>
<keyword evidence="16" id="KW-0503">Monooxygenase</keyword>
<evidence type="ECO:0008006" key="20">
    <source>
        <dbReference type="Google" id="ProtNLM"/>
    </source>
</evidence>
<evidence type="ECO:0000256" key="7">
    <source>
        <dbReference type="ARBA" id="ARBA00022617"/>
    </source>
</evidence>
<dbReference type="GO" id="GO:0005506">
    <property type="term" value="F:iron ion binding"/>
    <property type="evidence" value="ECO:0007669"/>
    <property type="project" value="InterPro"/>
</dbReference>
<evidence type="ECO:0000256" key="16">
    <source>
        <dbReference type="ARBA" id="ARBA00023033"/>
    </source>
</evidence>
<dbReference type="GO" id="GO:0016705">
    <property type="term" value="F:oxidoreductase activity, acting on paired donors, with incorporation or reduction of molecular oxygen"/>
    <property type="evidence" value="ECO:0007669"/>
    <property type="project" value="InterPro"/>
</dbReference>
<keyword evidence="15 17" id="KW-0408">Iron</keyword>
<keyword evidence="14" id="KW-0560">Oxidoreductase</keyword>
<keyword evidence="10 17" id="KW-0479">Metal-binding</keyword>
<dbReference type="OrthoDB" id="1470350at2759"/>
<dbReference type="GO" id="GO:0004497">
    <property type="term" value="F:monooxygenase activity"/>
    <property type="evidence" value="ECO:0007669"/>
    <property type="project" value="UniProtKB-KW"/>
</dbReference>
<gene>
    <name evidence="18" type="ORF">S7711_01558</name>
</gene>
<evidence type="ECO:0000256" key="15">
    <source>
        <dbReference type="ARBA" id="ARBA00023004"/>
    </source>
</evidence>
<dbReference type="EMBL" id="KL647400">
    <property type="protein sequence ID" value="KEY75099.1"/>
    <property type="molecule type" value="Genomic_DNA"/>
</dbReference>
<protein>
    <recommendedName>
        <fullName evidence="20">Cytochrome P450</fullName>
    </recommendedName>
</protein>
<evidence type="ECO:0000256" key="11">
    <source>
        <dbReference type="ARBA" id="ARBA00022827"/>
    </source>
</evidence>
<evidence type="ECO:0000256" key="9">
    <source>
        <dbReference type="ARBA" id="ARBA00022643"/>
    </source>
</evidence>
<dbReference type="SUPFAM" id="SSF48264">
    <property type="entry name" value="Cytochrome P450"/>
    <property type="match status" value="1"/>
</dbReference>
<dbReference type="AlphaFoldDB" id="A0A084BC20"/>
<dbReference type="Pfam" id="PF00067">
    <property type="entry name" value="p450"/>
    <property type="match status" value="1"/>
</dbReference>
<keyword evidence="11" id="KW-0274">FAD</keyword>
<proteinExistence type="inferred from homology"/>
<dbReference type="Gene3D" id="1.10.630.10">
    <property type="entry name" value="Cytochrome P450"/>
    <property type="match status" value="1"/>
</dbReference>
<evidence type="ECO:0000256" key="14">
    <source>
        <dbReference type="ARBA" id="ARBA00023002"/>
    </source>
</evidence>
<dbReference type="GO" id="GO:0020037">
    <property type="term" value="F:heme binding"/>
    <property type="evidence" value="ECO:0007669"/>
    <property type="project" value="InterPro"/>
</dbReference>
<comment type="cofactor">
    <cofactor evidence="1">
        <name>FMN</name>
        <dbReference type="ChEBI" id="CHEBI:58210"/>
    </cofactor>
</comment>
<evidence type="ECO:0000256" key="4">
    <source>
        <dbReference type="ARBA" id="ARBA00004685"/>
    </source>
</evidence>
<keyword evidence="7 17" id="KW-0349">Heme</keyword>
<dbReference type="HOGENOM" id="CLU_001570_5_4_1"/>
<keyword evidence="8" id="KW-0285">Flavoprotein</keyword>
<evidence type="ECO:0000256" key="10">
    <source>
        <dbReference type="ARBA" id="ARBA00022723"/>
    </source>
</evidence>
<dbReference type="Proteomes" id="UP000028045">
    <property type="component" value="Unassembled WGS sequence"/>
</dbReference>